<organism evidence="5 6">
    <name type="scientific">Cervus elaphus hippelaphus</name>
    <name type="common">European red deer</name>
    <dbReference type="NCBI Taxonomy" id="46360"/>
    <lineage>
        <taxon>Eukaryota</taxon>
        <taxon>Metazoa</taxon>
        <taxon>Chordata</taxon>
        <taxon>Craniata</taxon>
        <taxon>Vertebrata</taxon>
        <taxon>Euteleostomi</taxon>
        <taxon>Mammalia</taxon>
        <taxon>Eutheria</taxon>
        <taxon>Laurasiatheria</taxon>
        <taxon>Artiodactyla</taxon>
        <taxon>Ruminantia</taxon>
        <taxon>Pecora</taxon>
        <taxon>Cervidae</taxon>
        <taxon>Cervinae</taxon>
        <taxon>Cervus</taxon>
    </lineage>
</organism>
<name>A0A212C024_CEREH</name>
<evidence type="ECO:0000256" key="1">
    <source>
        <dbReference type="ARBA" id="ARBA00008287"/>
    </source>
</evidence>
<evidence type="ECO:0000313" key="5">
    <source>
        <dbReference type="EMBL" id="OWJ99335.1"/>
    </source>
</evidence>
<accession>A0A212C024</accession>
<feature type="coiled-coil region" evidence="2">
    <location>
        <begin position="76"/>
        <end position="152"/>
    </location>
</feature>
<keyword evidence="2" id="KW-0175">Coiled coil</keyword>
<dbReference type="GO" id="GO:0003729">
    <property type="term" value="F:mRNA binding"/>
    <property type="evidence" value="ECO:0007669"/>
    <property type="project" value="TreeGrafter"/>
</dbReference>
<comment type="caution">
    <text evidence="5">The sequence shown here is derived from an EMBL/GenBank/DDBJ whole genome shotgun (WGS) entry which is preliminary data.</text>
</comment>
<dbReference type="PANTHER" id="PTHR23111:SF103">
    <property type="entry name" value="TEX13 FAMILY MEMBER C3-RELATED"/>
    <property type="match status" value="1"/>
</dbReference>
<evidence type="ECO:0000256" key="3">
    <source>
        <dbReference type="SAM" id="MobiDB-lite"/>
    </source>
</evidence>
<dbReference type="PANTHER" id="PTHR23111">
    <property type="entry name" value="ZINC FINGER PROTEIN"/>
    <property type="match status" value="1"/>
</dbReference>
<dbReference type="OrthoDB" id="9569428at2759"/>
<feature type="compositionally biased region" description="Basic and acidic residues" evidence="3">
    <location>
        <begin position="188"/>
        <end position="197"/>
    </location>
</feature>
<keyword evidence="6" id="KW-1185">Reference proteome</keyword>
<sequence>MALDLGDPRSGFRHSDVVTFINQEVLRNGGGSDFYVSYRSRPWNEIEDELQSVLADTHVPRNLKRACAWSALALGVRVATRQREQQARRIQRLQEQVEERETAAWALASQLQRLREERKQMIMQLRRTRQDLQQALSEREALRGQLLQAERQSQAAVVSSRSPQLRADTWPLTTEERNKLLAATSQRRQLEAQREEAQNASAGSVQGAQDPWVQVVQPPAPMPCPMHMPCPMPFQFPLPPPRRVLPEAQLAAAPATAYPAPQMPAGVMYAPAMWPVVVSQEEVAPPWDQRVEGQGEGPHFGNPVGHFQDGPTNQQPQDQLPRTPDEPLAMNTSTPIRLTQLQKQWLQADPSSGGLCRQRVV</sequence>
<proteinExistence type="inferred from homology"/>
<feature type="region of interest" description="Disordered" evidence="3">
    <location>
        <begin position="290"/>
        <end position="330"/>
    </location>
</feature>
<protein>
    <recommendedName>
        <fullName evidence="4">Testis-expressed protein 13 A-D N-terminal domain-containing protein</fullName>
    </recommendedName>
</protein>
<reference evidence="5 6" key="1">
    <citation type="journal article" date="2018" name="Mol. Genet. Genomics">
        <title>The red deer Cervus elaphus genome CerEla1.0: sequencing, annotating, genes, and chromosomes.</title>
        <authorList>
            <person name="Bana N.A."/>
            <person name="Nyiri A."/>
            <person name="Nagy J."/>
            <person name="Frank K."/>
            <person name="Nagy T."/>
            <person name="Steger V."/>
            <person name="Schiller M."/>
            <person name="Lakatos P."/>
            <person name="Sugar L."/>
            <person name="Horn P."/>
            <person name="Barta E."/>
            <person name="Orosz L."/>
        </authorList>
    </citation>
    <scope>NUCLEOTIDE SEQUENCE [LARGE SCALE GENOMIC DNA]</scope>
    <source>
        <strain evidence="5">Hungarian</strain>
    </source>
</reference>
<comment type="similarity">
    <text evidence="1">Belongs to the TEX13 family.</text>
</comment>
<dbReference type="Pfam" id="PF15186">
    <property type="entry name" value="TEX13"/>
    <property type="match status" value="1"/>
</dbReference>
<evidence type="ECO:0000313" key="6">
    <source>
        <dbReference type="Proteomes" id="UP000242450"/>
    </source>
</evidence>
<feature type="compositionally biased region" description="Polar residues" evidence="3">
    <location>
        <begin position="310"/>
        <end position="320"/>
    </location>
</feature>
<dbReference type="AlphaFoldDB" id="A0A212C024"/>
<dbReference type="Proteomes" id="UP000242450">
    <property type="component" value="Chromosome X"/>
</dbReference>
<evidence type="ECO:0000256" key="2">
    <source>
        <dbReference type="SAM" id="Coils"/>
    </source>
</evidence>
<dbReference type="InterPro" id="IPR028193">
    <property type="entry name" value="TEX13A-D_N"/>
</dbReference>
<gene>
    <name evidence="5" type="ORF">Celaphus_00009487</name>
</gene>
<dbReference type="EMBL" id="MKHE01000034">
    <property type="protein sequence ID" value="OWJ99335.1"/>
    <property type="molecule type" value="Genomic_DNA"/>
</dbReference>
<feature type="region of interest" description="Disordered" evidence="3">
    <location>
        <begin position="185"/>
        <end position="206"/>
    </location>
</feature>
<feature type="domain" description="Testis-expressed protein 13 A-D N-terminal" evidence="4">
    <location>
        <begin position="6"/>
        <end position="150"/>
    </location>
</feature>
<evidence type="ECO:0000259" key="4">
    <source>
        <dbReference type="Pfam" id="PF15186"/>
    </source>
</evidence>